<dbReference type="PROSITE" id="PS51350">
    <property type="entry name" value="PTS_HPR_DOM"/>
    <property type="match status" value="1"/>
</dbReference>
<dbReference type="PATRIC" id="fig|1208920.3.peg.215"/>
<dbReference type="PANTHER" id="PTHR33705:SF2">
    <property type="entry name" value="PHOSPHOCARRIER PROTEIN NPR"/>
    <property type="match status" value="1"/>
</dbReference>
<dbReference type="HOGENOM" id="CLU_136230_1_1_4"/>
<dbReference type="SUPFAM" id="SSF55594">
    <property type="entry name" value="HPr-like"/>
    <property type="match status" value="1"/>
</dbReference>
<dbReference type="InterPro" id="IPR002114">
    <property type="entry name" value="PTS_HPr_Ser_P_site"/>
</dbReference>
<dbReference type="InterPro" id="IPR035895">
    <property type="entry name" value="HPr-like_sf"/>
</dbReference>
<dbReference type="CDD" id="cd00367">
    <property type="entry name" value="PTS-HPr_like"/>
    <property type="match status" value="1"/>
</dbReference>
<gene>
    <name evidence="6" type="ORF">CONE_0445</name>
</gene>
<evidence type="ECO:0000313" key="6">
    <source>
        <dbReference type="EMBL" id="AGF48234.1"/>
    </source>
</evidence>
<comment type="subcellular location">
    <subcellularLocation>
        <location evidence="1">Cytoplasm</location>
    </subcellularLocation>
</comment>
<dbReference type="GO" id="GO:0009401">
    <property type="term" value="P:phosphoenolpyruvate-dependent sugar phosphotransferase system"/>
    <property type="evidence" value="ECO:0007669"/>
    <property type="project" value="UniProtKB-KW"/>
</dbReference>
<evidence type="ECO:0000256" key="1">
    <source>
        <dbReference type="ARBA" id="ARBA00004496"/>
    </source>
</evidence>
<dbReference type="OrthoDB" id="9798965at2"/>
<dbReference type="PRINTS" id="PR00107">
    <property type="entry name" value="PHOSPHOCPHPR"/>
</dbReference>
<sequence length="88" mass="9483">MLAKNVTVNNEYGLNATESIKLTNIASSFQSDIFISSNSRRVNAKSIMGVMMLAACNGSNIKIETIGIDSEEAMEAIVDFFSTNAKLS</sequence>
<dbReference type="NCBIfam" id="TIGR01003">
    <property type="entry name" value="PTS_HPr_family"/>
    <property type="match status" value="1"/>
</dbReference>
<dbReference type="EMBL" id="CP003805">
    <property type="protein sequence ID" value="AGF48234.1"/>
    <property type="molecule type" value="Genomic_DNA"/>
</dbReference>
<keyword evidence="3" id="KW-0963">Cytoplasm</keyword>
<evidence type="ECO:0000256" key="4">
    <source>
        <dbReference type="ARBA" id="ARBA00022683"/>
    </source>
</evidence>
<reference evidence="6 7" key="1">
    <citation type="journal article" date="2013" name="Genome Biol. Evol.">
        <title>Genome evolution and phylogenomic analysis of candidatus kinetoplastibacterium, the betaproteobacterial endosymbionts of strigomonas and angomonas.</title>
        <authorList>
            <person name="Alves J.M."/>
            <person name="Serrano M.G."/>
            <person name="Maia da Silva F."/>
            <person name="Voegtly L.J."/>
            <person name="Matveyev A.V."/>
            <person name="Teixeira M.M."/>
            <person name="Camargo E.P."/>
            <person name="Buck G.A."/>
        </authorList>
    </citation>
    <scope>NUCLEOTIDE SEQUENCE [LARGE SCALE GENOMIC DNA]</scope>
    <source>
        <strain evidence="6 7">TCC290E</strain>
    </source>
</reference>
<keyword evidence="7" id="KW-1185">Reference proteome</keyword>
<dbReference type="PANTHER" id="PTHR33705">
    <property type="entry name" value="PHOSPHOCARRIER PROTEIN HPR"/>
    <property type="match status" value="1"/>
</dbReference>
<evidence type="ECO:0000313" key="7">
    <source>
        <dbReference type="Proteomes" id="UP000011541"/>
    </source>
</evidence>
<organism evidence="6 7">
    <name type="scientific">Candidatus Kinetoplastidibacterium stringomonadis TCC290E</name>
    <dbReference type="NCBI Taxonomy" id="1208920"/>
    <lineage>
        <taxon>Bacteria</taxon>
        <taxon>Pseudomonadati</taxon>
        <taxon>Pseudomonadota</taxon>
        <taxon>Betaproteobacteria</taxon>
        <taxon>Candidatus Kinetoplastidibacterium</taxon>
    </lineage>
</organism>
<dbReference type="InterPro" id="IPR000032">
    <property type="entry name" value="HPr-like"/>
</dbReference>
<evidence type="ECO:0000259" key="5">
    <source>
        <dbReference type="PROSITE" id="PS51350"/>
    </source>
</evidence>
<dbReference type="PROSITE" id="PS00589">
    <property type="entry name" value="PTS_HPR_SER"/>
    <property type="match status" value="1"/>
</dbReference>
<dbReference type="eggNOG" id="COG1925">
    <property type="taxonomic scope" value="Bacteria"/>
</dbReference>
<dbReference type="AlphaFoldDB" id="M1LYN4"/>
<comment type="similarity">
    <text evidence="2">Belongs to the HPr family.</text>
</comment>
<accession>M1LYN4</accession>
<proteinExistence type="inferred from homology"/>
<dbReference type="STRING" id="1208920.CONE_0445"/>
<name>M1LYN4_9PROT</name>
<dbReference type="RefSeq" id="WP_015396921.1">
    <property type="nucleotide sequence ID" value="NC_020299.1"/>
</dbReference>
<dbReference type="InterPro" id="IPR050399">
    <property type="entry name" value="HPr"/>
</dbReference>
<dbReference type="GO" id="GO:0005737">
    <property type="term" value="C:cytoplasm"/>
    <property type="evidence" value="ECO:0007669"/>
    <property type="project" value="UniProtKB-SubCell"/>
</dbReference>
<protein>
    <submittedName>
        <fullName evidence="6">Phosphocarrier protein</fullName>
    </submittedName>
</protein>
<evidence type="ECO:0000256" key="2">
    <source>
        <dbReference type="ARBA" id="ARBA00010736"/>
    </source>
</evidence>
<evidence type="ECO:0000256" key="3">
    <source>
        <dbReference type="ARBA" id="ARBA00022490"/>
    </source>
</evidence>
<keyword evidence="4" id="KW-0598">Phosphotransferase system</keyword>
<dbReference type="Proteomes" id="UP000011541">
    <property type="component" value="Chromosome"/>
</dbReference>
<dbReference type="Gene3D" id="3.30.1340.10">
    <property type="entry name" value="HPr-like"/>
    <property type="match status" value="1"/>
</dbReference>
<dbReference type="Pfam" id="PF00381">
    <property type="entry name" value="PTS-HPr"/>
    <property type="match status" value="1"/>
</dbReference>
<dbReference type="KEGG" id="kon:CONE_0445"/>
<feature type="domain" description="HPr" evidence="5">
    <location>
        <begin position="1"/>
        <end position="88"/>
    </location>
</feature>